<gene>
    <name evidence="2" type="ORF">METZ01_LOCUS494600</name>
</gene>
<dbReference type="InterPro" id="IPR001509">
    <property type="entry name" value="Epimerase_deHydtase"/>
</dbReference>
<proteinExistence type="predicted"/>
<evidence type="ECO:0000313" key="2">
    <source>
        <dbReference type="EMBL" id="SVE41746.1"/>
    </source>
</evidence>
<sequence length="155" mass="17104">MSKRVLVTGGAGYLGSVLCERLLQTGYQVTVVDSLLYSQHALFHLCSHRGFDFHFGDARDEKQMNRLIAEADVLVPLAAIVGAPACDREPALATSVNLEAVQMMNRRRSRHQLMIYPTTNSGYGAKSGKVHCTEDTLLEPISFYGKMKAQAETEL</sequence>
<dbReference type="SUPFAM" id="SSF51735">
    <property type="entry name" value="NAD(P)-binding Rossmann-fold domains"/>
    <property type="match status" value="1"/>
</dbReference>
<dbReference type="PANTHER" id="PTHR43245:SF23">
    <property type="entry name" value="NAD(P)-BINDING DOMAIN-CONTAINING PROTEIN"/>
    <property type="match status" value="1"/>
</dbReference>
<reference evidence="2" key="1">
    <citation type="submission" date="2018-05" db="EMBL/GenBank/DDBJ databases">
        <authorList>
            <person name="Lanie J.A."/>
            <person name="Ng W.-L."/>
            <person name="Kazmierczak K.M."/>
            <person name="Andrzejewski T.M."/>
            <person name="Davidsen T.M."/>
            <person name="Wayne K.J."/>
            <person name="Tettelin H."/>
            <person name="Glass J.I."/>
            <person name="Rusch D."/>
            <person name="Podicherti R."/>
            <person name="Tsui H.-C.T."/>
            <person name="Winkler M.E."/>
        </authorList>
    </citation>
    <scope>NUCLEOTIDE SEQUENCE</scope>
</reference>
<dbReference type="Pfam" id="PF01370">
    <property type="entry name" value="Epimerase"/>
    <property type="match status" value="1"/>
</dbReference>
<protein>
    <recommendedName>
        <fullName evidence="1">NAD-dependent epimerase/dehydratase domain-containing protein</fullName>
    </recommendedName>
</protein>
<dbReference type="Gene3D" id="3.40.50.720">
    <property type="entry name" value="NAD(P)-binding Rossmann-like Domain"/>
    <property type="match status" value="1"/>
</dbReference>
<organism evidence="2">
    <name type="scientific">marine metagenome</name>
    <dbReference type="NCBI Taxonomy" id="408172"/>
    <lineage>
        <taxon>unclassified sequences</taxon>
        <taxon>metagenomes</taxon>
        <taxon>ecological metagenomes</taxon>
    </lineage>
</organism>
<dbReference type="EMBL" id="UINC01215849">
    <property type="protein sequence ID" value="SVE41746.1"/>
    <property type="molecule type" value="Genomic_DNA"/>
</dbReference>
<accession>A0A383DB54</accession>
<name>A0A383DB54_9ZZZZ</name>
<dbReference type="InterPro" id="IPR036291">
    <property type="entry name" value="NAD(P)-bd_dom_sf"/>
</dbReference>
<dbReference type="PANTHER" id="PTHR43245">
    <property type="entry name" value="BIFUNCTIONAL POLYMYXIN RESISTANCE PROTEIN ARNA"/>
    <property type="match status" value="1"/>
</dbReference>
<feature type="non-terminal residue" evidence="2">
    <location>
        <position position="155"/>
    </location>
</feature>
<dbReference type="AlphaFoldDB" id="A0A383DB54"/>
<dbReference type="InterPro" id="IPR050177">
    <property type="entry name" value="Lipid_A_modif_metabolic_enz"/>
</dbReference>
<feature type="domain" description="NAD-dependent epimerase/dehydratase" evidence="1">
    <location>
        <begin position="5"/>
        <end position="153"/>
    </location>
</feature>
<dbReference type="CDD" id="cd08946">
    <property type="entry name" value="SDR_e"/>
    <property type="match status" value="1"/>
</dbReference>
<evidence type="ECO:0000259" key="1">
    <source>
        <dbReference type="Pfam" id="PF01370"/>
    </source>
</evidence>